<organism evidence="6 7">
    <name type="scientific">Biomphalaria pfeifferi</name>
    <name type="common">Bloodfluke planorb</name>
    <name type="synonym">Freshwater snail</name>
    <dbReference type="NCBI Taxonomy" id="112525"/>
    <lineage>
        <taxon>Eukaryota</taxon>
        <taxon>Metazoa</taxon>
        <taxon>Spiralia</taxon>
        <taxon>Lophotrochozoa</taxon>
        <taxon>Mollusca</taxon>
        <taxon>Gastropoda</taxon>
        <taxon>Heterobranchia</taxon>
        <taxon>Euthyneura</taxon>
        <taxon>Panpulmonata</taxon>
        <taxon>Hygrophila</taxon>
        <taxon>Lymnaeoidea</taxon>
        <taxon>Planorbidae</taxon>
        <taxon>Biomphalaria</taxon>
    </lineage>
</organism>
<dbReference type="EMBL" id="JASAOG010000098">
    <property type="protein sequence ID" value="KAK0052007.1"/>
    <property type="molecule type" value="Genomic_DNA"/>
</dbReference>
<evidence type="ECO:0000313" key="6">
    <source>
        <dbReference type="EMBL" id="KAK0052007.1"/>
    </source>
</evidence>
<sequence length="607" mass="67618">MDIDDVNINDVNIDDVDMDDVDMDDVDMDDVDMDDVNMDDVNIDDLDIHLFSGAKSICLLMTIASVFCCQEYLSSDGHSICLVLPRVSVFCNLVVLRVSVFWYQEYLSSGVCWCPYYPSGVKLSVFWCTEHQSSGAQSVCILVPRVSVFWCSGAQSVYSGAQSICLLMPKLRFILCAECAFSALDLTELMTLEPSFDTPMANVTVKEMATAILPCSVKFIGKHQVVWTDQLSTLLTFEDRRIIDDERLSVERPFIKDWNLHIREVKHKDQGLYNCQINTNPVKIKTVYLRVQVPAKILNNASTDAIIAREGATVTIVCNASGIPPPTIIWHRISRSDNVEDKKSESFCHGTNTIGSTGEILIIYNVSRHCGGIYECVASNDVPPAVNKLIRVNVEFPPEIYLPNSELGHDVGKETVLECSITANPQATAYWKRNGTELKTTSGKFRIEPYTDDGAQTMILSLRIMVIDKEDFGIYSCEASNKLGSAAEQMTFYELSERRRQLFGTTTVTTTPRMTTAVTIRRLETLAPKHHHLVYPDPHASSNVVKDKHQTYGQHNGKKTDFSNSRSDSGCSDVAPIGIHYVIATVVCLVLQTVSLKGSIYSPPQHS</sequence>
<dbReference type="InterPro" id="IPR013783">
    <property type="entry name" value="Ig-like_fold"/>
</dbReference>
<dbReference type="Proteomes" id="UP001233172">
    <property type="component" value="Unassembled WGS sequence"/>
</dbReference>
<evidence type="ECO:0000313" key="7">
    <source>
        <dbReference type="Proteomes" id="UP001233172"/>
    </source>
</evidence>
<dbReference type="InterPro" id="IPR007110">
    <property type="entry name" value="Ig-like_dom"/>
</dbReference>
<name>A0AAD8F518_BIOPF</name>
<dbReference type="InterPro" id="IPR013098">
    <property type="entry name" value="Ig_I-set"/>
</dbReference>
<feature type="domain" description="Ig-like" evidence="5">
    <location>
        <begin position="398"/>
        <end position="493"/>
    </location>
</feature>
<proteinExistence type="predicted"/>
<keyword evidence="2" id="KW-0677">Repeat</keyword>
<keyword evidence="7" id="KW-1185">Reference proteome</keyword>
<dbReference type="GO" id="GO:0043005">
    <property type="term" value="C:neuron projection"/>
    <property type="evidence" value="ECO:0007669"/>
    <property type="project" value="TreeGrafter"/>
</dbReference>
<dbReference type="SUPFAM" id="SSF48726">
    <property type="entry name" value="Immunoglobulin"/>
    <property type="match status" value="3"/>
</dbReference>
<evidence type="ECO:0000259" key="5">
    <source>
        <dbReference type="PROSITE" id="PS50835"/>
    </source>
</evidence>
<feature type="domain" description="Ig-like" evidence="5">
    <location>
        <begin position="294"/>
        <end position="387"/>
    </location>
</feature>
<dbReference type="InterPro" id="IPR003598">
    <property type="entry name" value="Ig_sub2"/>
</dbReference>
<dbReference type="SUPFAM" id="SSF141571">
    <property type="entry name" value="Pentapeptide repeat-like"/>
    <property type="match status" value="1"/>
</dbReference>
<dbReference type="PROSITE" id="PS50835">
    <property type="entry name" value="IG_LIKE"/>
    <property type="match status" value="3"/>
</dbReference>
<protein>
    <submittedName>
        <fullName evidence="6">Opioid-binding protein/cell adhesion molecule isoform X1</fullName>
    </submittedName>
</protein>
<dbReference type="CDD" id="cd00096">
    <property type="entry name" value="Ig"/>
    <property type="match status" value="1"/>
</dbReference>
<keyword evidence="4" id="KW-0393">Immunoglobulin domain</keyword>
<keyword evidence="3" id="KW-1015">Disulfide bond</keyword>
<feature type="domain" description="Ig-like" evidence="5">
    <location>
        <begin position="194"/>
        <end position="285"/>
    </location>
</feature>
<comment type="caution">
    <text evidence="6">The sequence shown here is derived from an EMBL/GenBank/DDBJ whole genome shotgun (WGS) entry which is preliminary data.</text>
</comment>
<reference evidence="6" key="1">
    <citation type="journal article" date="2023" name="PLoS Negl. Trop. Dis.">
        <title>A genome sequence for Biomphalaria pfeifferi, the major vector snail for the human-infecting parasite Schistosoma mansoni.</title>
        <authorList>
            <person name="Bu L."/>
            <person name="Lu L."/>
            <person name="Laidemitt M.R."/>
            <person name="Zhang S.M."/>
            <person name="Mutuku M."/>
            <person name="Mkoji G."/>
            <person name="Steinauer M."/>
            <person name="Loker E.S."/>
        </authorList>
    </citation>
    <scope>NUCLEOTIDE SEQUENCE</scope>
    <source>
        <strain evidence="6">KasaAsao</strain>
    </source>
</reference>
<dbReference type="Pfam" id="PF07679">
    <property type="entry name" value="I-set"/>
    <property type="match status" value="1"/>
</dbReference>
<dbReference type="SMART" id="SM00408">
    <property type="entry name" value="IGc2"/>
    <property type="match status" value="3"/>
</dbReference>
<keyword evidence="1" id="KW-0732">Signal</keyword>
<evidence type="ECO:0000256" key="3">
    <source>
        <dbReference type="ARBA" id="ARBA00023157"/>
    </source>
</evidence>
<dbReference type="PANTHER" id="PTHR12231">
    <property type="entry name" value="CTX-RELATED TYPE I TRANSMEMBRANE PROTEIN"/>
    <property type="match status" value="1"/>
</dbReference>
<evidence type="ECO:0000256" key="2">
    <source>
        <dbReference type="ARBA" id="ARBA00022737"/>
    </source>
</evidence>
<dbReference type="InterPro" id="IPR036179">
    <property type="entry name" value="Ig-like_dom_sf"/>
</dbReference>
<accession>A0AAD8F518</accession>
<dbReference type="Pfam" id="PF13927">
    <property type="entry name" value="Ig_3"/>
    <property type="match status" value="2"/>
</dbReference>
<dbReference type="PANTHER" id="PTHR12231:SF253">
    <property type="entry name" value="DPR-INTERACTING PROTEIN ETA, ISOFORM B-RELATED"/>
    <property type="match status" value="1"/>
</dbReference>
<dbReference type="InterPro" id="IPR003599">
    <property type="entry name" value="Ig_sub"/>
</dbReference>
<dbReference type="Gene3D" id="2.60.40.10">
    <property type="entry name" value="Immunoglobulins"/>
    <property type="match status" value="3"/>
</dbReference>
<reference evidence="6" key="2">
    <citation type="submission" date="2023-04" db="EMBL/GenBank/DDBJ databases">
        <authorList>
            <person name="Bu L."/>
            <person name="Lu L."/>
            <person name="Laidemitt M.R."/>
            <person name="Zhang S.M."/>
            <person name="Mutuku M."/>
            <person name="Mkoji G."/>
            <person name="Steinauer M."/>
            <person name="Loker E.S."/>
        </authorList>
    </citation>
    <scope>NUCLEOTIDE SEQUENCE</scope>
    <source>
        <strain evidence="6">KasaAsao</strain>
        <tissue evidence="6">Whole Snail</tissue>
    </source>
</reference>
<gene>
    <name evidence="6" type="ORF">Bpfe_018554</name>
</gene>
<evidence type="ECO:0000256" key="4">
    <source>
        <dbReference type="ARBA" id="ARBA00023319"/>
    </source>
</evidence>
<dbReference type="AlphaFoldDB" id="A0AAD8F518"/>
<dbReference type="InterPro" id="IPR051170">
    <property type="entry name" value="Neural/epithelial_adhesion"/>
</dbReference>
<evidence type="ECO:0000256" key="1">
    <source>
        <dbReference type="ARBA" id="ARBA00022729"/>
    </source>
</evidence>
<dbReference type="SMART" id="SM00409">
    <property type="entry name" value="IG"/>
    <property type="match status" value="3"/>
</dbReference>